<evidence type="ECO:0000313" key="1">
    <source>
        <dbReference type="EMBL" id="MEM0541001.1"/>
    </source>
</evidence>
<protein>
    <submittedName>
        <fullName evidence="1">RteC domain-containing protein</fullName>
    </submittedName>
</protein>
<dbReference type="InterPro" id="IPR018534">
    <property type="entry name" value="Tet_reg_excision_RteC"/>
</dbReference>
<name>A0ABU9N0S7_9FLAO</name>
<keyword evidence="2" id="KW-1185">Reference proteome</keyword>
<dbReference type="Proteomes" id="UP001460072">
    <property type="component" value="Unassembled WGS sequence"/>
</dbReference>
<dbReference type="Pfam" id="PF09357">
    <property type="entry name" value="RteC"/>
    <property type="match status" value="1"/>
</dbReference>
<reference evidence="1 2" key="1">
    <citation type="submission" date="2024-03" db="EMBL/GenBank/DDBJ databases">
        <title>Two novel species of the genus Flavobacterium exhibiting potentially degradation of complex polysaccharides.</title>
        <authorList>
            <person name="Lian X."/>
        </authorList>
    </citation>
    <scope>NUCLEOTIDE SEQUENCE [LARGE SCALE GENOMIC DNA]</scope>
    <source>
        <strain evidence="2">j3</strain>
    </source>
</reference>
<proteinExistence type="predicted"/>
<organism evidence="1 2">
    <name type="scientific">Flavobacterium aureirubrum</name>
    <dbReference type="NCBI Taxonomy" id="3133147"/>
    <lineage>
        <taxon>Bacteria</taxon>
        <taxon>Pseudomonadati</taxon>
        <taxon>Bacteroidota</taxon>
        <taxon>Flavobacteriia</taxon>
        <taxon>Flavobacteriales</taxon>
        <taxon>Flavobacteriaceae</taxon>
        <taxon>Flavobacterium</taxon>
    </lineage>
</organism>
<evidence type="ECO:0000313" key="2">
    <source>
        <dbReference type="Proteomes" id="UP001460072"/>
    </source>
</evidence>
<accession>A0ABU9N0S7</accession>
<comment type="caution">
    <text evidence="1">The sequence shown here is derived from an EMBL/GenBank/DDBJ whole genome shotgun (WGS) entry which is preliminary data.</text>
</comment>
<gene>
    <name evidence="1" type="ORF">WFZ85_00070</name>
</gene>
<dbReference type="EMBL" id="JBCGDO010000001">
    <property type="protein sequence ID" value="MEM0541001.1"/>
    <property type="molecule type" value="Genomic_DNA"/>
</dbReference>
<sequence length="217" mass="25810">MKNKINVLLSDLNEQLNFTDLEIDDPIQRSESAINIIINSIEKLRAIFGKEKNISQETEIDFFKNKKPKFTSKLIYYNAIYKIETKKPHGGERILKKYLNHELEKLKRYFDSNLDFYRYYRTGSNYLDSKYFTRGKFDIKLTLDSFYFEADHTFSTSHDFKVAKIMAHDLIQVYIEDKLLMLENKEPKEKSQVNPKVKQTWTGSKVSLIELLYAFNR</sequence>
<dbReference type="RefSeq" id="WP_342694247.1">
    <property type="nucleotide sequence ID" value="NZ_JBCGDO010000001.1"/>
</dbReference>